<dbReference type="CDD" id="cd15904">
    <property type="entry name" value="TSPO_MBR"/>
    <property type="match status" value="1"/>
</dbReference>
<name>A0ABS6CYZ5_9FIRM</name>
<proteinExistence type="predicted"/>
<feature type="transmembrane region" description="Helical" evidence="1">
    <location>
        <begin position="130"/>
        <end position="153"/>
    </location>
</feature>
<dbReference type="PANTHER" id="PTHR10057">
    <property type="entry name" value="PERIPHERAL-TYPE BENZODIAZEPINE RECEPTOR"/>
    <property type="match status" value="1"/>
</dbReference>
<gene>
    <name evidence="2" type="ORF">HGO97_001810</name>
</gene>
<dbReference type="InterPro" id="IPR004307">
    <property type="entry name" value="TspO_MBR"/>
</dbReference>
<keyword evidence="1" id="KW-0472">Membrane</keyword>
<keyword evidence="3" id="KW-1185">Reference proteome</keyword>
<evidence type="ECO:0000256" key="1">
    <source>
        <dbReference type="SAM" id="Phobius"/>
    </source>
</evidence>
<dbReference type="PANTHER" id="PTHR10057:SF0">
    <property type="entry name" value="TRANSLOCATOR PROTEIN"/>
    <property type="match status" value="1"/>
</dbReference>
<comment type="caution">
    <text evidence="2">The sequence shown here is derived from an EMBL/GenBank/DDBJ whole genome shotgun (WGS) entry which is preliminary data.</text>
</comment>
<sequence length="154" mass="17933">MKNKINSPFIISILIPLAVGSISALLSGNMSQYSTLNRPAFSPPALVFPIVWTILYILMGISSYLVYKTDDPQKSKALRIYILQLVFNFFWSILFFGFSQYLLAFFWLLILILLIIIMIYRFYQVSPLAAYLQIPHLFWCLFAAYLNFMIFLMN</sequence>
<dbReference type="PIRSF" id="PIRSF005859">
    <property type="entry name" value="PBR"/>
    <property type="match status" value="1"/>
</dbReference>
<feature type="transmembrane region" description="Helical" evidence="1">
    <location>
        <begin position="7"/>
        <end position="26"/>
    </location>
</feature>
<evidence type="ECO:0000313" key="2">
    <source>
        <dbReference type="EMBL" id="MBU3874548.1"/>
    </source>
</evidence>
<dbReference type="EMBL" id="JABACJ020000001">
    <property type="protein sequence ID" value="MBU3874548.1"/>
    <property type="molecule type" value="Genomic_DNA"/>
</dbReference>
<organism evidence="2 3">
    <name type="scientific">Faecalicatena faecalis</name>
    <dbReference type="NCBI Taxonomy" id="2726362"/>
    <lineage>
        <taxon>Bacteria</taxon>
        <taxon>Bacillati</taxon>
        <taxon>Bacillota</taxon>
        <taxon>Clostridia</taxon>
        <taxon>Lachnospirales</taxon>
        <taxon>Lachnospiraceae</taxon>
        <taxon>Faecalicatena</taxon>
    </lineage>
</organism>
<keyword evidence="1" id="KW-0812">Transmembrane</keyword>
<dbReference type="Proteomes" id="UP000723714">
    <property type="component" value="Unassembled WGS sequence"/>
</dbReference>
<reference evidence="2 3" key="1">
    <citation type="submission" date="2021-06" db="EMBL/GenBank/DDBJ databases">
        <title>Faecalicatena sp. nov. isolated from porcine feces.</title>
        <authorList>
            <person name="Oh B.S."/>
            <person name="Lee J.H."/>
        </authorList>
    </citation>
    <scope>NUCLEOTIDE SEQUENCE [LARGE SCALE GENOMIC DNA]</scope>
    <source>
        <strain evidence="2 3">AGMB00832</strain>
    </source>
</reference>
<accession>A0ABS6CYZ5</accession>
<dbReference type="RefSeq" id="WP_216238828.1">
    <property type="nucleotide sequence ID" value="NZ_JABACJ020000001.1"/>
</dbReference>
<keyword evidence="1" id="KW-1133">Transmembrane helix</keyword>
<dbReference type="Pfam" id="PF03073">
    <property type="entry name" value="TspO_MBR"/>
    <property type="match status" value="1"/>
</dbReference>
<feature type="transmembrane region" description="Helical" evidence="1">
    <location>
        <begin position="46"/>
        <end position="66"/>
    </location>
</feature>
<evidence type="ECO:0000313" key="3">
    <source>
        <dbReference type="Proteomes" id="UP000723714"/>
    </source>
</evidence>
<feature type="transmembrane region" description="Helical" evidence="1">
    <location>
        <begin position="104"/>
        <end position="123"/>
    </location>
</feature>
<feature type="transmembrane region" description="Helical" evidence="1">
    <location>
        <begin position="78"/>
        <end position="98"/>
    </location>
</feature>
<protein>
    <submittedName>
        <fullName evidence="2">Tryptophan-rich sensory protein</fullName>
    </submittedName>
</protein>